<evidence type="ECO:0000259" key="4">
    <source>
        <dbReference type="PROSITE" id="PS01124"/>
    </source>
</evidence>
<dbReference type="InterPro" id="IPR020449">
    <property type="entry name" value="Tscrpt_reg_AraC-type_HTH"/>
</dbReference>
<keyword evidence="3" id="KW-0804">Transcription</keyword>
<feature type="domain" description="HTH araC/xylS-type" evidence="4">
    <location>
        <begin position="214"/>
        <end position="312"/>
    </location>
</feature>
<evidence type="ECO:0000313" key="6">
    <source>
        <dbReference type="Proteomes" id="UP000198582"/>
    </source>
</evidence>
<dbReference type="AlphaFoldDB" id="A0A1H8U027"/>
<dbReference type="SMART" id="SM00342">
    <property type="entry name" value="HTH_ARAC"/>
    <property type="match status" value="1"/>
</dbReference>
<dbReference type="PANTHER" id="PTHR46796">
    <property type="entry name" value="HTH-TYPE TRANSCRIPTIONAL ACTIVATOR RHAS-RELATED"/>
    <property type="match status" value="1"/>
</dbReference>
<dbReference type="PANTHER" id="PTHR46796:SF6">
    <property type="entry name" value="ARAC SUBFAMILY"/>
    <property type="match status" value="1"/>
</dbReference>
<keyword evidence="2 5" id="KW-0238">DNA-binding</keyword>
<keyword evidence="6" id="KW-1185">Reference proteome</keyword>
<proteinExistence type="predicted"/>
<dbReference type="STRING" id="394193.SAMN04489732_1033"/>
<name>A0A1H8U027_9PSEU</name>
<dbReference type="Pfam" id="PF12833">
    <property type="entry name" value="HTH_18"/>
    <property type="match status" value="1"/>
</dbReference>
<dbReference type="OrthoDB" id="9799345at2"/>
<gene>
    <name evidence="5" type="ORF">SAMN04489732_1033</name>
</gene>
<evidence type="ECO:0000256" key="3">
    <source>
        <dbReference type="ARBA" id="ARBA00023163"/>
    </source>
</evidence>
<keyword evidence="1" id="KW-0805">Transcription regulation</keyword>
<dbReference type="Gene3D" id="1.10.10.60">
    <property type="entry name" value="Homeodomain-like"/>
    <property type="match status" value="1"/>
</dbReference>
<protein>
    <submittedName>
        <fullName evidence="5">AraC-type DNA-binding protein</fullName>
    </submittedName>
</protein>
<accession>A0A1H8U027</accession>
<dbReference type="EMBL" id="FOEF01000003">
    <property type="protein sequence ID" value="SEO96599.1"/>
    <property type="molecule type" value="Genomic_DNA"/>
</dbReference>
<evidence type="ECO:0000313" key="5">
    <source>
        <dbReference type="EMBL" id="SEO96599.1"/>
    </source>
</evidence>
<dbReference type="RefSeq" id="WP_091614721.1">
    <property type="nucleotide sequence ID" value="NZ_FOEF01000003.1"/>
</dbReference>
<dbReference type="PROSITE" id="PS01124">
    <property type="entry name" value="HTH_ARAC_FAMILY_2"/>
    <property type="match status" value="1"/>
</dbReference>
<sequence length="341" mass="37459">MKCSRVSETSLAAVDESDRVDAWQEACREALLADRVWPVPHVDTTFSGAVRHRWIDDLLFVEFESSGFGGCYGVNSLANDYLGFGVSADSYGERVTARDSQVHTVWGASYLWANAKIRDYELIGTGRSLILYLPRDAIRSTGGHLAEQVDLSPELRGPSARMLRVMLEALCEEPDLIEPGEAVAIRNSLLELAARVFREDEPPSGAAVSRAMRRSVEAWIDRRLHLGTVSPVDAAAAHGISVRSLYRIFEGSGESFSSLVRSARVARARRDVIEGQDSCQTIAMRWGFADASHFTREFRRHFGTTPRGLRAEVEGLDRGQLCPPVAEDRGRVAAPPGVSAA</sequence>
<organism evidence="5 6">
    <name type="scientific">Amycolatopsis saalfeldensis</name>
    <dbReference type="NCBI Taxonomy" id="394193"/>
    <lineage>
        <taxon>Bacteria</taxon>
        <taxon>Bacillati</taxon>
        <taxon>Actinomycetota</taxon>
        <taxon>Actinomycetes</taxon>
        <taxon>Pseudonocardiales</taxon>
        <taxon>Pseudonocardiaceae</taxon>
        <taxon>Amycolatopsis</taxon>
    </lineage>
</organism>
<dbReference type="GO" id="GO:0003700">
    <property type="term" value="F:DNA-binding transcription factor activity"/>
    <property type="evidence" value="ECO:0007669"/>
    <property type="project" value="InterPro"/>
</dbReference>
<evidence type="ECO:0000256" key="2">
    <source>
        <dbReference type="ARBA" id="ARBA00023125"/>
    </source>
</evidence>
<reference evidence="5 6" key="1">
    <citation type="submission" date="2016-10" db="EMBL/GenBank/DDBJ databases">
        <authorList>
            <person name="de Groot N.N."/>
        </authorList>
    </citation>
    <scope>NUCLEOTIDE SEQUENCE [LARGE SCALE GENOMIC DNA]</scope>
    <source>
        <strain evidence="5 6">DSM 44993</strain>
    </source>
</reference>
<dbReference type="SUPFAM" id="SSF46689">
    <property type="entry name" value="Homeodomain-like"/>
    <property type="match status" value="1"/>
</dbReference>
<dbReference type="Proteomes" id="UP000198582">
    <property type="component" value="Unassembled WGS sequence"/>
</dbReference>
<dbReference type="InterPro" id="IPR018060">
    <property type="entry name" value="HTH_AraC"/>
</dbReference>
<evidence type="ECO:0000256" key="1">
    <source>
        <dbReference type="ARBA" id="ARBA00023015"/>
    </source>
</evidence>
<dbReference type="GO" id="GO:0043565">
    <property type="term" value="F:sequence-specific DNA binding"/>
    <property type="evidence" value="ECO:0007669"/>
    <property type="project" value="InterPro"/>
</dbReference>
<dbReference type="InterPro" id="IPR050204">
    <property type="entry name" value="AraC_XylS_family_regulators"/>
</dbReference>
<dbReference type="InterPro" id="IPR009057">
    <property type="entry name" value="Homeodomain-like_sf"/>
</dbReference>
<dbReference type="PRINTS" id="PR00032">
    <property type="entry name" value="HTHARAC"/>
</dbReference>